<dbReference type="InterPro" id="IPR002925">
    <property type="entry name" value="Dienelactn_hydro"/>
</dbReference>
<dbReference type="EMBL" id="CP110615">
    <property type="protein sequence ID" value="UZJ24753.1"/>
    <property type="molecule type" value="Genomic_DNA"/>
</dbReference>
<organism evidence="2 3">
    <name type="scientific">Rhodococcus antarcticus</name>
    <dbReference type="NCBI Taxonomy" id="2987751"/>
    <lineage>
        <taxon>Bacteria</taxon>
        <taxon>Bacillati</taxon>
        <taxon>Actinomycetota</taxon>
        <taxon>Actinomycetes</taxon>
        <taxon>Mycobacteriales</taxon>
        <taxon>Nocardiaceae</taxon>
        <taxon>Rhodococcus</taxon>
    </lineage>
</organism>
<dbReference type="PANTHER" id="PTHR46623:SF6">
    <property type="entry name" value="ALPHA_BETA-HYDROLASES SUPERFAMILY PROTEIN"/>
    <property type="match status" value="1"/>
</dbReference>
<feature type="domain" description="Dienelactone hydrolase" evidence="1">
    <location>
        <begin position="27"/>
        <end position="238"/>
    </location>
</feature>
<accession>A0ABY6NZN6</accession>
<gene>
    <name evidence="2" type="ORF">RHODO2019_16850</name>
</gene>
<proteinExistence type="predicted"/>
<dbReference type="PANTHER" id="PTHR46623">
    <property type="entry name" value="CARBOXYMETHYLENEBUTENOLIDASE-RELATED"/>
    <property type="match status" value="1"/>
</dbReference>
<dbReference type="Proteomes" id="UP001164965">
    <property type="component" value="Chromosome"/>
</dbReference>
<dbReference type="SUPFAM" id="SSF53474">
    <property type="entry name" value="alpha/beta-Hydrolases"/>
    <property type="match status" value="1"/>
</dbReference>
<protein>
    <submittedName>
        <fullName evidence="2">Dienelactone hydrolase family protein</fullName>
    </submittedName>
</protein>
<dbReference type="InterPro" id="IPR029058">
    <property type="entry name" value="AB_hydrolase_fold"/>
</dbReference>
<dbReference type="RefSeq" id="WP_265382859.1">
    <property type="nucleotide sequence ID" value="NZ_CP110615.1"/>
</dbReference>
<dbReference type="Gene3D" id="3.40.50.1820">
    <property type="entry name" value="alpha/beta hydrolase"/>
    <property type="match status" value="1"/>
</dbReference>
<evidence type="ECO:0000313" key="2">
    <source>
        <dbReference type="EMBL" id="UZJ24753.1"/>
    </source>
</evidence>
<dbReference type="GO" id="GO:0016787">
    <property type="term" value="F:hydrolase activity"/>
    <property type="evidence" value="ECO:0007669"/>
    <property type="project" value="UniProtKB-KW"/>
</dbReference>
<dbReference type="Pfam" id="PF01738">
    <property type="entry name" value="DLH"/>
    <property type="match status" value="1"/>
</dbReference>
<name>A0ABY6NZN6_9NOCA</name>
<evidence type="ECO:0000313" key="3">
    <source>
        <dbReference type="Proteomes" id="UP001164965"/>
    </source>
</evidence>
<keyword evidence="3" id="KW-1185">Reference proteome</keyword>
<evidence type="ECO:0000259" key="1">
    <source>
        <dbReference type="Pfam" id="PF01738"/>
    </source>
</evidence>
<sequence length="241" mass="24922">MQTQHTVGLPRGRSLTASLALPIGTAPDGGWPGVLVVHEAPSLTRPILDVADVFAARGWAAVVPDLLSSGGAKLGCLVRNLREVQSGKAGAVTEDLRAVLTWLGGRADVDGARTASIGFCMGGAFALLLGSLGPDGLRAVSDNYGFVPPETTDLTRCPPVVGSFGADDTLIKNGAAQLTARLEKAGVVHDVVDYPGAKHSFLTGDAKLFGVVTFPGTAYVADAAEPAWERILGFLDEHVRA</sequence>
<reference evidence="2" key="1">
    <citation type="submission" date="2022-10" db="EMBL/GenBank/DDBJ databases">
        <title>Rhodococcus sp.75.</title>
        <authorList>
            <person name="Sun M."/>
        </authorList>
    </citation>
    <scope>NUCLEOTIDE SEQUENCE</scope>
    <source>
        <strain evidence="2">75</strain>
    </source>
</reference>
<dbReference type="InterPro" id="IPR051049">
    <property type="entry name" value="Dienelactone_hydrolase-like"/>
</dbReference>
<keyword evidence="2" id="KW-0378">Hydrolase</keyword>